<name>A0A0A7RYD0_FRIPE</name>
<dbReference type="EMBL" id="CP009056">
    <property type="protein sequence ID" value="AJA44304.1"/>
    <property type="molecule type" value="Genomic_DNA"/>
</dbReference>
<dbReference type="OrthoDB" id="7067248at2"/>
<dbReference type="HOGENOM" id="CLU_108010_1_0_6"/>
<feature type="transmembrane region" description="Helical" evidence="1">
    <location>
        <begin position="58"/>
        <end position="83"/>
    </location>
</feature>
<evidence type="ECO:0000256" key="1">
    <source>
        <dbReference type="SAM" id="Phobius"/>
    </source>
</evidence>
<dbReference type="KEGG" id="fpp:FPB0191_00472"/>
<reference evidence="2 3" key="1">
    <citation type="journal article" date="2014" name="Appl. Environ. Microbiol.">
        <title>Gut symbionts from distinct hosts exhibit genotoxic activity via divergent colibactin biosynthetic pathways.</title>
        <authorList>
            <person name="Engel P."/>
            <person name="Vizcaino M.I."/>
            <person name="Crawford J.M."/>
        </authorList>
    </citation>
    <scope>NUCLEOTIDE SEQUENCE [LARGE SCALE GENOMIC DNA]</scope>
    <source>
        <strain evidence="2 3">PEB0191</strain>
    </source>
</reference>
<dbReference type="AlphaFoldDB" id="A0A0A7RYD0"/>
<keyword evidence="1" id="KW-0812">Transmembrane</keyword>
<dbReference type="Pfam" id="PF10754">
    <property type="entry name" value="DUF2569"/>
    <property type="match status" value="1"/>
</dbReference>
<organism evidence="2 3">
    <name type="scientific">Frischella perrara</name>
    <dbReference type="NCBI Taxonomy" id="1267021"/>
    <lineage>
        <taxon>Bacteria</taxon>
        <taxon>Pseudomonadati</taxon>
        <taxon>Pseudomonadota</taxon>
        <taxon>Gammaproteobacteria</taxon>
        <taxon>Orbales</taxon>
        <taxon>Orbaceae</taxon>
        <taxon>Frischella</taxon>
    </lineage>
</organism>
<accession>A0A0A7RYD0</accession>
<keyword evidence="3" id="KW-1185">Reference proteome</keyword>
<sequence>MNNKKTLEGIKGWLIIPAIEIIISIPSLCFYILTMIISANKLGILSDLFSSRTSFYSIYTLIFSISQILCMGILTFFYFYLAYLFFSKDYRTPKWYIVVQLFDIIISIIFYILFVFGLSLFSYSNESEIIISLVCSVIWIVYFLTSVRVKNTFINNKPDYVNIVEKIIE</sequence>
<dbReference type="InterPro" id="IPR019690">
    <property type="entry name" value="DUF2569"/>
</dbReference>
<evidence type="ECO:0008006" key="4">
    <source>
        <dbReference type="Google" id="ProtNLM"/>
    </source>
</evidence>
<evidence type="ECO:0000313" key="3">
    <source>
        <dbReference type="Proteomes" id="UP000030901"/>
    </source>
</evidence>
<evidence type="ECO:0000313" key="2">
    <source>
        <dbReference type="EMBL" id="AJA44304.1"/>
    </source>
</evidence>
<keyword evidence="1" id="KW-0472">Membrane</keyword>
<keyword evidence="1" id="KW-1133">Transmembrane helix</keyword>
<feature type="transmembrane region" description="Helical" evidence="1">
    <location>
        <begin position="129"/>
        <end position="147"/>
    </location>
</feature>
<dbReference type="STRING" id="1267021.FPB0191_00472"/>
<dbReference type="RefSeq" id="WP_082018211.1">
    <property type="nucleotide sequence ID" value="NZ_CALYQC010000004.1"/>
</dbReference>
<gene>
    <name evidence="2" type="ORF">FPB0191_00472</name>
</gene>
<feature type="transmembrane region" description="Helical" evidence="1">
    <location>
        <begin position="12"/>
        <end position="38"/>
    </location>
</feature>
<dbReference type="Proteomes" id="UP000030901">
    <property type="component" value="Chromosome"/>
</dbReference>
<proteinExistence type="predicted"/>
<protein>
    <recommendedName>
        <fullName evidence="4">DUF2569 domain-containing protein</fullName>
    </recommendedName>
</protein>
<feature type="transmembrane region" description="Helical" evidence="1">
    <location>
        <begin position="95"/>
        <end position="123"/>
    </location>
</feature>